<organism evidence="2 3">
    <name type="scientific">Aristolochia fimbriata</name>
    <name type="common">White veined hardy Dutchman's pipe vine</name>
    <dbReference type="NCBI Taxonomy" id="158543"/>
    <lineage>
        <taxon>Eukaryota</taxon>
        <taxon>Viridiplantae</taxon>
        <taxon>Streptophyta</taxon>
        <taxon>Embryophyta</taxon>
        <taxon>Tracheophyta</taxon>
        <taxon>Spermatophyta</taxon>
        <taxon>Magnoliopsida</taxon>
        <taxon>Magnoliidae</taxon>
        <taxon>Piperales</taxon>
        <taxon>Aristolochiaceae</taxon>
        <taxon>Aristolochia</taxon>
    </lineage>
</organism>
<reference evidence="2 3" key="1">
    <citation type="submission" date="2021-07" db="EMBL/GenBank/DDBJ databases">
        <title>The Aristolochia fimbriata genome: insights into angiosperm evolution, floral development and chemical biosynthesis.</title>
        <authorList>
            <person name="Jiao Y."/>
        </authorList>
    </citation>
    <scope>NUCLEOTIDE SEQUENCE [LARGE SCALE GENOMIC DNA]</scope>
    <source>
        <strain evidence="2">IBCAS-2021</strain>
        <tissue evidence="2">Leaf</tissue>
    </source>
</reference>
<evidence type="ECO:0000313" key="2">
    <source>
        <dbReference type="EMBL" id="KAG9439517.1"/>
    </source>
</evidence>
<evidence type="ECO:0000313" key="3">
    <source>
        <dbReference type="Proteomes" id="UP000825729"/>
    </source>
</evidence>
<protein>
    <submittedName>
        <fullName evidence="2">Uncharacterized protein</fullName>
    </submittedName>
</protein>
<accession>A0AAV7DVK2</accession>
<feature type="chain" id="PRO_5043316672" evidence="1">
    <location>
        <begin position="27"/>
        <end position="69"/>
    </location>
</feature>
<dbReference type="Proteomes" id="UP000825729">
    <property type="component" value="Unassembled WGS sequence"/>
</dbReference>
<dbReference type="AlphaFoldDB" id="A0AAV7DVK2"/>
<keyword evidence="3" id="KW-1185">Reference proteome</keyword>
<dbReference type="EMBL" id="JAINDJ010000008">
    <property type="protein sequence ID" value="KAG9439517.1"/>
    <property type="molecule type" value="Genomic_DNA"/>
</dbReference>
<evidence type="ECO:0000256" key="1">
    <source>
        <dbReference type="SAM" id="SignalP"/>
    </source>
</evidence>
<proteinExistence type="predicted"/>
<comment type="caution">
    <text evidence="2">The sequence shown here is derived from an EMBL/GenBank/DDBJ whole genome shotgun (WGS) entry which is preliminary data.</text>
</comment>
<name>A0AAV7DVK2_ARIFI</name>
<sequence>MATGRTPPFPFSLLLLCSATLVGVGGTHLAVDFRNSDACLDGTRGGRKFVPLGWDRIRIPWGLSGIEWD</sequence>
<gene>
    <name evidence="2" type="ORF">H6P81_019682</name>
</gene>
<keyword evidence="1" id="KW-0732">Signal</keyword>
<feature type="signal peptide" evidence="1">
    <location>
        <begin position="1"/>
        <end position="26"/>
    </location>
</feature>